<feature type="compositionally biased region" description="Low complexity" evidence="1">
    <location>
        <begin position="149"/>
        <end position="164"/>
    </location>
</feature>
<evidence type="ECO:0000313" key="3">
    <source>
        <dbReference type="Proteomes" id="UP000019377"/>
    </source>
</evidence>
<feature type="compositionally biased region" description="Basic residues" evidence="1">
    <location>
        <begin position="662"/>
        <end position="671"/>
    </location>
</feature>
<feature type="compositionally biased region" description="Polar residues" evidence="1">
    <location>
        <begin position="262"/>
        <end position="272"/>
    </location>
</feature>
<accession>V5ET20</accession>
<feature type="compositionally biased region" description="Low complexity" evidence="1">
    <location>
        <begin position="352"/>
        <end position="363"/>
    </location>
</feature>
<feature type="compositionally biased region" description="Basic and acidic residues" evidence="1">
    <location>
        <begin position="320"/>
        <end position="335"/>
    </location>
</feature>
<feature type="compositionally biased region" description="Polar residues" evidence="1">
    <location>
        <begin position="121"/>
        <end position="133"/>
    </location>
</feature>
<feature type="compositionally biased region" description="Polar residues" evidence="1">
    <location>
        <begin position="28"/>
        <end position="40"/>
    </location>
</feature>
<name>V5ET20_KALBG</name>
<dbReference type="HOGENOM" id="CLU_409452_0_0_1"/>
<feature type="compositionally biased region" description="Polar residues" evidence="1">
    <location>
        <begin position="417"/>
        <end position="429"/>
    </location>
</feature>
<feature type="compositionally biased region" description="Basic and acidic residues" evidence="1">
    <location>
        <begin position="285"/>
        <end position="309"/>
    </location>
</feature>
<feature type="region of interest" description="Disordered" evidence="1">
    <location>
        <begin position="390"/>
        <end position="590"/>
    </location>
</feature>
<evidence type="ECO:0000256" key="1">
    <source>
        <dbReference type="SAM" id="MobiDB-lite"/>
    </source>
</evidence>
<feature type="compositionally biased region" description="Polar residues" evidence="1">
    <location>
        <begin position="55"/>
        <end position="72"/>
    </location>
</feature>
<reference evidence="3" key="1">
    <citation type="journal article" date="2013" name="Genome Announc.">
        <title>Draft genome sequence of Pseudozyma brasiliensis sp. nov. strain GHG001, a high producer of endo-1,4-xylanase isolated from an insect pest of sugarcane.</title>
        <authorList>
            <person name="Oliveira J.V.D.C."/>
            <person name="dos Santos R.A.C."/>
            <person name="Borges T.A."/>
            <person name="Riano-Pachon D.M."/>
            <person name="Goldman G.H."/>
        </authorList>
    </citation>
    <scope>NUCLEOTIDE SEQUENCE [LARGE SCALE GENOMIC DNA]</scope>
    <source>
        <strain evidence="3">GHG001</strain>
    </source>
</reference>
<dbReference type="eggNOG" id="ENOG502SX3G">
    <property type="taxonomic scope" value="Eukaryota"/>
</dbReference>
<keyword evidence="3" id="KW-1185">Reference proteome</keyword>
<feature type="compositionally biased region" description="Polar residues" evidence="1">
    <location>
        <begin position="510"/>
        <end position="524"/>
    </location>
</feature>
<feature type="compositionally biased region" description="Low complexity" evidence="1">
    <location>
        <begin position="7"/>
        <end position="26"/>
    </location>
</feature>
<dbReference type="AlphaFoldDB" id="V5ET20"/>
<feature type="region of interest" description="Disordered" evidence="1">
    <location>
        <begin position="613"/>
        <end position="671"/>
    </location>
</feature>
<dbReference type="EMBL" id="KI545873">
    <property type="protein sequence ID" value="EST06148.1"/>
    <property type="molecule type" value="Genomic_DNA"/>
</dbReference>
<feature type="region of interest" description="Disordered" evidence="1">
    <location>
        <begin position="1"/>
        <end position="363"/>
    </location>
</feature>
<dbReference type="OMA" id="MWAPKPA"/>
<feature type="compositionally biased region" description="Basic and acidic residues" evidence="1">
    <location>
        <begin position="619"/>
        <end position="636"/>
    </location>
</feature>
<organism evidence="2 3">
    <name type="scientific">Kalmanozyma brasiliensis (strain GHG001)</name>
    <name type="common">Yeast</name>
    <name type="synonym">Pseudozyma brasiliensis</name>
    <dbReference type="NCBI Taxonomy" id="1365824"/>
    <lineage>
        <taxon>Eukaryota</taxon>
        <taxon>Fungi</taxon>
        <taxon>Dikarya</taxon>
        <taxon>Basidiomycota</taxon>
        <taxon>Ustilaginomycotina</taxon>
        <taxon>Ustilaginomycetes</taxon>
        <taxon>Ustilaginales</taxon>
        <taxon>Ustilaginaceae</taxon>
        <taxon>Kalmanozyma</taxon>
    </lineage>
</organism>
<feature type="compositionally biased region" description="Low complexity" evidence="1">
    <location>
        <begin position="401"/>
        <end position="416"/>
    </location>
</feature>
<feature type="compositionally biased region" description="Acidic residues" evidence="1">
    <location>
        <begin position="480"/>
        <end position="495"/>
    </location>
</feature>
<feature type="compositionally biased region" description="Basic and acidic residues" evidence="1">
    <location>
        <begin position="87"/>
        <end position="103"/>
    </location>
</feature>
<proteinExistence type="predicted"/>
<gene>
    <name evidence="2" type="ORF">PSEUBRA_SCAF3g03662</name>
</gene>
<dbReference type="Proteomes" id="UP000019377">
    <property type="component" value="Unassembled WGS sequence"/>
</dbReference>
<feature type="compositionally biased region" description="Polar residues" evidence="1">
    <location>
        <begin position="233"/>
        <end position="247"/>
    </location>
</feature>
<evidence type="ECO:0000313" key="2">
    <source>
        <dbReference type="EMBL" id="EST06148.1"/>
    </source>
</evidence>
<sequence length="671" mass="70200">MWAPKPAATSDNDSSTSNNDSASAASHTIGSGFTSSNLLGVQTGLDRKRPGHRQNGLQLSLGQEISVMQNVEENAEEDAPSSAATEETFKLHPPDNQAEHKAANDWNGNVVPPTPALGCDSPSSDEGKTSSAKPPSRSLDAFGWGGKQSAKSSLFSNLPSSSALEANWSGDDDDERKNDVEMFEDMQSRAKASNKERRNSGYGPLPPPPINFAKSRTPSPTHRMLAKSPQLDKPTSSDLQKSPSLTASKLGAEAGNAKPLSQRLSPASARSQLHSDESDGDADVENERPKIAKERKASKKNDSKGEQAQKSDSLQVDGSELEKKRSLKRDKSERIRGRRASQSKEKDVKVPAAGAAAGEAGSIASAKVLLPTSARSSSNTDDLAASIAKVDLSESTADKPAASTKDTVTTSTKSDAQQTPVANRVQSIPTVKDDLFSSPAEPKVGLPNNTTSPAQAEEEECKSSVPATPEPTQAKTFDWAADDDELDDELPDLDDWGVTLSPVNPAATPTFGSADSKGAQNSKSEAGEEKVWRRGAKLPGPSGGAGKATKKANGADDGLGIRIAGRAKSATPEPTAPPASTPYGRWKQPKPTEELAIKGASGKTRPRIADLGSLAKLMEPAEPKGVKAETGAKDSMHAPPTAPAAMREAKGRSPLLGAGRGGAKRGRGGKK</sequence>
<dbReference type="GeneID" id="27420277"/>
<protein>
    <submittedName>
        <fullName evidence="2">Uncharacterized protein</fullName>
    </submittedName>
</protein>
<dbReference type="OrthoDB" id="2552999at2759"/>